<dbReference type="NCBIfam" id="TIGR01610">
    <property type="entry name" value="phage_O_Nterm"/>
    <property type="match status" value="1"/>
</dbReference>
<dbReference type="EMBL" id="BAABFC010000001">
    <property type="protein sequence ID" value="GAA4493356.1"/>
    <property type="molecule type" value="Genomic_DNA"/>
</dbReference>
<feature type="region of interest" description="Disordered" evidence="1">
    <location>
        <begin position="195"/>
        <end position="217"/>
    </location>
</feature>
<evidence type="ECO:0000313" key="4">
    <source>
        <dbReference type="Proteomes" id="UP001501321"/>
    </source>
</evidence>
<evidence type="ECO:0000256" key="1">
    <source>
        <dbReference type="SAM" id="MobiDB-lite"/>
    </source>
</evidence>
<dbReference type="InterPro" id="IPR036388">
    <property type="entry name" value="WH-like_DNA-bd_sf"/>
</dbReference>
<dbReference type="Gene3D" id="1.10.10.10">
    <property type="entry name" value="Winged helix-like DNA-binding domain superfamily/Winged helix DNA-binding domain"/>
    <property type="match status" value="1"/>
</dbReference>
<dbReference type="RefSeq" id="WP_345009431.1">
    <property type="nucleotide sequence ID" value="NZ_BAABFC010000001.1"/>
</dbReference>
<dbReference type="Proteomes" id="UP001501321">
    <property type="component" value="Unassembled WGS sequence"/>
</dbReference>
<gene>
    <name evidence="3" type="ORF">GCM10023095_03440</name>
</gene>
<protein>
    <recommendedName>
        <fullName evidence="2">Bacteriophage lambda Replication protein O N-terminal domain-containing protein</fullName>
    </recommendedName>
</protein>
<evidence type="ECO:0000259" key="2">
    <source>
        <dbReference type="Pfam" id="PF04492"/>
    </source>
</evidence>
<organism evidence="3 4">
    <name type="scientific">Pseudaeromonas paramecii</name>
    <dbReference type="NCBI Taxonomy" id="2138166"/>
    <lineage>
        <taxon>Bacteria</taxon>
        <taxon>Pseudomonadati</taxon>
        <taxon>Pseudomonadota</taxon>
        <taxon>Gammaproteobacteria</taxon>
        <taxon>Aeromonadales</taxon>
        <taxon>Aeromonadaceae</taxon>
        <taxon>Pseudaeromonas</taxon>
    </lineage>
</organism>
<feature type="region of interest" description="Disordered" evidence="1">
    <location>
        <begin position="118"/>
        <end position="168"/>
    </location>
</feature>
<accession>A0ABP8PY70</accession>
<keyword evidence="4" id="KW-1185">Reference proteome</keyword>
<sequence>MGNVVRAEFGRLHVADAHAAAKGERVADCDDGYTRLANELLDALIEADLTKHQYKVALAVIRKTYGFNKSFDRITNSQIAELAKIPETRVSTAKNQLLDMGIIVTSGRKIGPNKVLSEWSTNLPQNGESFPESGKESFPETGKEPSPKQGNTKDTIQKTRKTKSKSICAEPAVADSAPVVVEGVLVDEGVYHAEPEQTSQVASQPNQTTPAPTPDVNEPVAILLPLNTGEGYPVTVAFADQMRSLYPAVDVAQELRAMCGWLIGNPTKRKTKRGITRFITSWLARCQDKGGSSGMAQAYLQPAGTLDVNDTRWTKYLQEGF</sequence>
<feature type="compositionally biased region" description="Basic and acidic residues" evidence="1">
    <location>
        <begin position="133"/>
        <end position="146"/>
    </location>
</feature>
<name>A0ABP8PY70_9GAMM</name>
<dbReference type="Pfam" id="PF04492">
    <property type="entry name" value="Phage_rep_O"/>
    <property type="match status" value="1"/>
</dbReference>
<feature type="domain" description="Bacteriophage lambda Replication protein O N-terminal" evidence="2">
    <location>
        <begin position="25"/>
        <end position="119"/>
    </location>
</feature>
<evidence type="ECO:0000313" key="3">
    <source>
        <dbReference type="EMBL" id="GAA4493356.1"/>
    </source>
</evidence>
<feature type="compositionally biased region" description="Polar residues" evidence="1">
    <location>
        <begin position="196"/>
        <end position="210"/>
    </location>
</feature>
<dbReference type="InterPro" id="IPR006497">
    <property type="entry name" value="Phage_lambda_VrpO_N"/>
</dbReference>
<proteinExistence type="predicted"/>
<comment type="caution">
    <text evidence="3">The sequence shown here is derived from an EMBL/GenBank/DDBJ whole genome shotgun (WGS) entry which is preliminary data.</text>
</comment>
<feature type="compositionally biased region" description="Polar residues" evidence="1">
    <location>
        <begin position="118"/>
        <end position="128"/>
    </location>
</feature>
<reference evidence="4" key="1">
    <citation type="journal article" date="2019" name="Int. J. Syst. Evol. Microbiol.">
        <title>The Global Catalogue of Microorganisms (GCM) 10K type strain sequencing project: providing services to taxonomists for standard genome sequencing and annotation.</title>
        <authorList>
            <consortium name="The Broad Institute Genomics Platform"/>
            <consortium name="The Broad Institute Genome Sequencing Center for Infectious Disease"/>
            <person name="Wu L."/>
            <person name="Ma J."/>
        </authorList>
    </citation>
    <scope>NUCLEOTIDE SEQUENCE [LARGE SCALE GENOMIC DNA]</scope>
    <source>
        <strain evidence="4">JCM 32226</strain>
    </source>
</reference>